<dbReference type="AlphaFoldDB" id="A0A9P8Q073"/>
<proteinExistence type="inferred from homology"/>
<keyword evidence="9" id="KW-1185">Reference proteome</keyword>
<keyword evidence="5 7" id="KW-0472">Membrane</keyword>
<feature type="region of interest" description="Disordered" evidence="6">
    <location>
        <begin position="38"/>
        <end position="67"/>
    </location>
</feature>
<evidence type="ECO:0000313" key="9">
    <source>
        <dbReference type="Proteomes" id="UP000774326"/>
    </source>
</evidence>
<dbReference type="GO" id="GO:0061024">
    <property type="term" value="P:membrane organization"/>
    <property type="evidence" value="ECO:0007669"/>
    <property type="project" value="TreeGrafter"/>
</dbReference>
<reference evidence="8" key="2">
    <citation type="submission" date="2021-01" db="EMBL/GenBank/DDBJ databases">
        <authorList>
            <person name="Schikora-Tamarit M.A."/>
        </authorList>
    </citation>
    <scope>NUCLEOTIDE SEQUENCE</scope>
    <source>
        <strain evidence="8">CBS2887</strain>
    </source>
</reference>
<dbReference type="Pfam" id="PF03661">
    <property type="entry name" value="TMEM33_Pom33"/>
    <property type="match status" value="1"/>
</dbReference>
<accession>A0A9P8Q073</accession>
<evidence type="ECO:0000313" key="8">
    <source>
        <dbReference type="EMBL" id="KAH3681427.1"/>
    </source>
</evidence>
<keyword evidence="4 7" id="KW-1133">Transmembrane helix</keyword>
<evidence type="ECO:0000256" key="6">
    <source>
        <dbReference type="SAM" id="MobiDB-lite"/>
    </source>
</evidence>
<dbReference type="GO" id="GO:0016020">
    <property type="term" value="C:membrane"/>
    <property type="evidence" value="ECO:0007669"/>
    <property type="project" value="UniProtKB-SubCell"/>
</dbReference>
<feature type="compositionally biased region" description="Low complexity" evidence="6">
    <location>
        <begin position="16"/>
        <end position="26"/>
    </location>
</feature>
<evidence type="ECO:0000256" key="4">
    <source>
        <dbReference type="ARBA" id="ARBA00022989"/>
    </source>
</evidence>
<comment type="similarity">
    <text evidence="2">Belongs to the PER33/POM33 family.</text>
</comment>
<evidence type="ECO:0000256" key="5">
    <source>
        <dbReference type="ARBA" id="ARBA00023136"/>
    </source>
</evidence>
<evidence type="ECO:0000256" key="2">
    <source>
        <dbReference type="ARBA" id="ARBA00007322"/>
    </source>
</evidence>
<reference evidence="8" key="1">
    <citation type="journal article" date="2021" name="Open Biol.">
        <title>Shared evolutionary footprints suggest mitochondrial oxidative damage underlies multiple complex I losses in fungi.</title>
        <authorList>
            <person name="Schikora-Tamarit M.A."/>
            <person name="Marcet-Houben M."/>
            <person name="Nosek J."/>
            <person name="Gabaldon T."/>
        </authorList>
    </citation>
    <scope>NUCLEOTIDE SEQUENCE</scope>
    <source>
        <strain evidence="8">CBS2887</strain>
    </source>
</reference>
<evidence type="ECO:0000256" key="3">
    <source>
        <dbReference type="ARBA" id="ARBA00022692"/>
    </source>
</evidence>
<feature type="transmembrane region" description="Helical" evidence="7">
    <location>
        <begin position="141"/>
        <end position="158"/>
    </location>
</feature>
<name>A0A9P8Q073_WICPI</name>
<feature type="transmembrane region" description="Helical" evidence="7">
    <location>
        <begin position="258"/>
        <end position="275"/>
    </location>
</feature>
<evidence type="ECO:0000256" key="7">
    <source>
        <dbReference type="SAM" id="Phobius"/>
    </source>
</evidence>
<evidence type="ECO:0000256" key="1">
    <source>
        <dbReference type="ARBA" id="ARBA00004141"/>
    </source>
</evidence>
<dbReference type="PANTHER" id="PTHR12703:SF4">
    <property type="entry name" value="TRANSMEMBRANE PROTEIN 33"/>
    <property type="match status" value="1"/>
</dbReference>
<feature type="region of interest" description="Disordered" evidence="6">
    <location>
        <begin position="1"/>
        <end position="26"/>
    </location>
</feature>
<organism evidence="8 9">
    <name type="scientific">Wickerhamomyces pijperi</name>
    <name type="common">Yeast</name>
    <name type="synonym">Pichia pijperi</name>
    <dbReference type="NCBI Taxonomy" id="599730"/>
    <lineage>
        <taxon>Eukaryota</taxon>
        <taxon>Fungi</taxon>
        <taxon>Dikarya</taxon>
        <taxon>Ascomycota</taxon>
        <taxon>Saccharomycotina</taxon>
        <taxon>Saccharomycetes</taxon>
        <taxon>Phaffomycetales</taxon>
        <taxon>Wickerhamomycetaceae</taxon>
        <taxon>Wickerhamomyces</taxon>
    </lineage>
</organism>
<dbReference type="InterPro" id="IPR051645">
    <property type="entry name" value="PER33/POM33_regulator"/>
</dbReference>
<dbReference type="GO" id="GO:0071786">
    <property type="term" value="P:endoplasmic reticulum tubular network organization"/>
    <property type="evidence" value="ECO:0007669"/>
    <property type="project" value="TreeGrafter"/>
</dbReference>
<feature type="compositionally biased region" description="Low complexity" evidence="6">
    <location>
        <begin position="41"/>
        <end position="59"/>
    </location>
</feature>
<dbReference type="EMBL" id="JAEUBG010004417">
    <property type="protein sequence ID" value="KAH3681427.1"/>
    <property type="molecule type" value="Genomic_DNA"/>
</dbReference>
<protein>
    <submittedName>
        <fullName evidence="8">Uncharacterized protein</fullName>
    </submittedName>
</protein>
<dbReference type="PANTHER" id="PTHR12703">
    <property type="entry name" value="TRANSMEMBRANE PROTEIN 33"/>
    <property type="match status" value="1"/>
</dbReference>
<keyword evidence="3 7" id="KW-0812">Transmembrane</keyword>
<comment type="caution">
    <text evidence="8">The sequence shown here is derived from an EMBL/GenBank/DDBJ whole genome shotgun (WGS) entry which is preliminary data.</text>
</comment>
<feature type="transmembrane region" description="Helical" evidence="7">
    <location>
        <begin position="115"/>
        <end position="135"/>
    </location>
</feature>
<dbReference type="InterPro" id="IPR005344">
    <property type="entry name" value="TMEM33/Pom33"/>
</dbReference>
<dbReference type="OrthoDB" id="3978714at2759"/>
<gene>
    <name evidence="8" type="ORF">WICPIJ_007584</name>
</gene>
<sequence length="358" mass="39613">MPEAVPFNDSINKINGTTTTTNTSNVGSVPITPIKSTSGVKSTKNLKSTATATNATTESNGKDKDIPTLLKETADSAPSKLRSNSTNADATTITPGVTLKDKLIDLFNQSTLRNVWFLGNLLTLISGLLYFFTFFSSSNVIWYKLSFLGACLSFGGVIHQTKVLQAVNGGVSRAGVGKVLGNDNVHYLYCALLWLIIPFKTTTLSLVPFVSFSTFHVLNFLATDVLSLFEPNSKMNEYGVSLKKVCRDYHELPRKTSAFAEILTLFYLILNALFWRRWSWVMLSGYVVFIKLKSESSVFTKIELKNWEVRIDGIVSGANNKNVPPMVRNAWLKLKNAIKSLNSWKLIETAANEVNKGR</sequence>
<comment type="subcellular location">
    <subcellularLocation>
        <location evidence="1">Membrane</location>
        <topology evidence="1">Multi-pass membrane protein</topology>
    </subcellularLocation>
</comment>
<dbReference type="GO" id="GO:0005783">
    <property type="term" value="C:endoplasmic reticulum"/>
    <property type="evidence" value="ECO:0007669"/>
    <property type="project" value="TreeGrafter"/>
</dbReference>
<feature type="transmembrane region" description="Helical" evidence="7">
    <location>
        <begin position="187"/>
        <end position="210"/>
    </location>
</feature>
<dbReference type="Proteomes" id="UP000774326">
    <property type="component" value="Unassembled WGS sequence"/>
</dbReference>